<evidence type="ECO:0008006" key="11">
    <source>
        <dbReference type="Google" id="ProtNLM"/>
    </source>
</evidence>
<dbReference type="Pfam" id="PF00990">
    <property type="entry name" value="GGDEF"/>
    <property type="match status" value="1"/>
</dbReference>
<dbReference type="InterPro" id="IPR042240">
    <property type="entry name" value="CHASE_sf"/>
</dbReference>
<evidence type="ECO:0000313" key="9">
    <source>
        <dbReference type="EMBL" id="GIE68102.1"/>
    </source>
</evidence>
<dbReference type="NCBIfam" id="TIGR00254">
    <property type="entry name" value="GGDEF"/>
    <property type="match status" value="1"/>
</dbReference>
<feature type="coiled-coil region" evidence="5">
    <location>
        <begin position="332"/>
        <end position="359"/>
    </location>
</feature>
<dbReference type="Pfam" id="PF03924">
    <property type="entry name" value="CHASE"/>
    <property type="match status" value="1"/>
</dbReference>
<proteinExistence type="predicted"/>
<dbReference type="EMBL" id="BOMS01000057">
    <property type="protein sequence ID" value="GIE68102.1"/>
    <property type="molecule type" value="Genomic_DNA"/>
</dbReference>
<feature type="domain" description="CHASE" evidence="7">
    <location>
        <begin position="129"/>
        <end position="277"/>
    </location>
</feature>
<dbReference type="InterPro" id="IPR043128">
    <property type="entry name" value="Rev_trsase/Diguanyl_cyclase"/>
</dbReference>
<dbReference type="Gene3D" id="3.30.70.270">
    <property type="match status" value="1"/>
</dbReference>
<sequence length="536" mass="57834">MAVVIILGLIGTLMVTALVRRTQQRHAGQSMDQHADEVARAVTSEADRYRDTLSDVAAAVGAQSDFTAGDFTEITSRLTRQRLPGATTVAFAVAAEDNQVSEVEAAWRARGAPGLTLRTLGPAREHMFLIFSRPLDDTPSLPGLDVGQAPEAADALHTARASGQVTASHTYVLLKDRTLPATEQQMSFVLATPINGGLGTPDAGRFRGWMVMGMRGSDFMQETLQSRSRDLLNVTLVDMSTPTPTLVAQPRISAAPRAGALRRERNVVVGQRQWQLHLAPTDAFLMNTDRRMPALAFVVGTLMTLLVAAMAGVLVGARVRAMNAVDRATTALREDIRRREAVEAQLREREDDLRQLALHDPLTGLANRILFGERADHAIATHSRGATTFAVMFIDLDGFKQINDTLGHGAGDAVLNEVADRLRRCVRLGDTVGRFGGDEFAVLAEQVTTIDDATIVADRIIRALEQPFVINDQAHRISASAGVALHKQDMSVAMIIQTADRAMYVAKAAGKGRYVVAPGRGPADEPATPPPIRGSR</sequence>
<dbReference type="PROSITE" id="PS50839">
    <property type="entry name" value="CHASE"/>
    <property type="match status" value="1"/>
</dbReference>
<accession>A0ABQ4BBR6</accession>
<reference evidence="9 10" key="1">
    <citation type="submission" date="2021-01" db="EMBL/GenBank/DDBJ databases">
        <title>Whole genome shotgun sequence of Actinoplanes palleronii NBRC 14916.</title>
        <authorList>
            <person name="Komaki H."/>
            <person name="Tamura T."/>
        </authorList>
    </citation>
    <scope>NUCLEOTIDE SEQUENCE [LARGE SCALE GENOMIC DNA]</scope>
    <source>
        <strain evidence="9 10">NBRC 14916</strain>
    </source>
</reference>
<dbReference type="InterPro" id="IPR052163">
    <property type="entry name" value="DGC-Regulatory_Protein"/>
</dbReference>
<evidence type="ECO:0000313" key="10">
    <source>
        <dbReference type="Proteomes" id="UP000624709"/>
    </source>
</evidence>
<dbReference type="SMART" id="SM00267">
    <property type="entry name" value="GGDEF"/>
    <property type="match status" value="1"/>
</dbReference>
<feature type="transmembrane region" description="Helical" evidence="6">
    <location>
        <begin position="294"/>
        <end position="317"/>
    </location>
</feature>
<dbReference type="InterPro" id="IPR029787">
    <property type="entry name" value="Nucleotide_cyclase"/>
</dbReference>
<keyword evidence="3 6" id="KW-1133">Transmembrane helix</keyword>
<dbReference type="SUPFAM" id="SSF55073">
    <property type="entry name" value="Nucleotide cyclase"/>
    <property type="match status" value="1"/>
</dbReference>
<evidence type="ECO:0000256" key="1">
    <source>
        <dbReference type="ARBA" id="ARBA00004370"/>
    </source>
</evidence>
<protein>
    <recommendedName>
        <fullName evidence="11">GGDEF domain-containing protein</fullName>
    </recommendedName>
</protein>
<evidence type="ECO:0000259" key="8">
    <source>
        <dbReference type="PROSITE" id="PS50887"/>
    </source>
</evidence>
<organism evidence="9 10">
    <name type="scientific">Actinoplanes palleronii</name>
    <dbReference type="NCBI Taxonomy" id="113570"/>
    <lineage>
        <taxon>Bacteria</taxon>
        <taxon>Bacillati</taxon>
        <taxon>Actinomycetota</taxon>
        <taxon>Actinomycetes</taxon>
        <taxon>Micromonosporales</taxon>
        <taxon>Micromonosporaceae</taxon>
        <taxon>Actinoplanes</taxon>
    </lineage>
</organism>
<evidence type="ECO:0000256" key="6">
    <source>
        <dbReference type="SAM" id="Phobius"/>
    </source>
</evidence>
<name>A0ABQ4BBR6_9ACTN</name>
<dbReference type="Gene3D" id="3.30.450.350">
    <property type="entry name" value="CHASE domain"/>
    <property type="match status" value="1"/>
</dbReference>
<keyword evidence="10" id="KW-1185">Reference proteome</keyword>
<evidence type="ECO:0000256" key="4">
    <source>
        <dbReference type="ARBA" id="ARBA00023136"/>
    </source>
</evidence>
<dbReference type="Proteomes" id="UP000624709">
    <property type="component" value="Unassembled WGS sequence"/>
</dbReference>
<dbReference type="InterPro" id="IPR006189">
    <property type="entry name" value="CHASE_dom"/>
</dbReference>
<dbReference type="PANTHER" id="PTHR46663">
    <property type="entry name" value="DIGUANYLATE CYCLASE DGCT-RELATED"/>
    <property type="match status" value="1"/>
</dbReference>
<comment type="subcellular location">
    <subcellularLocation>
        <location evidence="1">Membrane</location>
    </subcellularLocation>
</comment>
<evidence type="ECO:0000256" key="3">
    <source>
        <dbReference type="ARBA" id="ARBA00022989"/>
    </source>
</evidence>
<dbReference type="InterPro" id="IPR000160">
    <property type="entry name" value="GGDEF_dom"/>
</dbReference>
<dbReference type="CDD" id="cd01949">
    <property type="entry name" value="GGDEF"/>
    <property type="match status" value="1"/>
</dbReference>
<comment type="caution">
    <text evidence="9">The sequence shown here is derived from an EMBL/GenBank/DDBJ whole genome shotgun (WGS) entry which is preliminary data.</text>
</comment>
<keyword evidence="5" id="KW-0175">Coiled coil</keyword>
<dbReference type="SMART" id="SM01079">
    <property type="entry name" value="CHASE"/>
    <property type="match status" value="1"/>
</dbReference>
<evidence type="ECO:0000256" key="5">
    <source>
        <dbReference type="SAM" id="Coils"/>
    </source>
</evidence>
<dbReference type="PANTHER" id="PTHR46663:SF2">
    <property type="entry name" value="GGDEF DOMAIN-CONTAINING PROTEIN"/>
    <property type="match status" value="1"/>
</dbReference>
<keyword evidence="4 6" id="KW-0472">Membrane</keyword>
<dbReference type="PROSITE" id="PS50887">
    <property type="entry name" value="GGDEF"/>
    <property type="match status" value="1"/>
</dbReference>
<evidence type="ECO:0000259" key="7">
    <source>
        <dbReference type="PROSITE" id="PS50839"/>
    </source>
</evidence>
<evidence type="ECO:0000256" key="2">
    <source>
        <dbReference type="ARBA" id="ARBA00022692"/>
    </source>
</evidence>
<gene>
    <name evidence="9" type="ORF">Apa02nite_042100</name>
</gene>
<keyword evidence="2 6" id="KW-0812">Transmembrane</keyword>
<feature type="domain" description="GGDEF" evidence="8">
    <location>
        <begin position="387"/>
        <end position="519"/>
    </location>
</feature>